<accession>E4WSB2</accession>
<organism evidence="1">
    <name type="scientific">Oikopleura dioica</name>
    <name type="common">Tunicate</name>
    <dbReference type="NCBI Taxonomy" id="34765"/>
    <lineage>
        <taxon>Eukaryota</taxon>
        <taxon>Metazoa</taxon>
        <taxon>Chordata</taxon>
        <taxon>Tunicata</taxon>
        <taxon>Appendicularia</taxon>
        <taxon>Copelata</taxon>
        <taxon>Oikopleuridae</taxon>
        <taxon>Oikopleura</taxon>
    </lineage>
</organism>
<protein>
    <submittedName>
        <fullName evidence="1">Uncharacterized protein</fullName>
    </submittedName>
</protein>
<sequence length="274" mass="31879">MATAEFFKSFGEIRCFKTDTRLEFEPPVESHEEDIFRKLEGKWVDFSVCCVDCGGILADRKERRVYSLPSSDWESTHFTCSETKKVSDDTIKRRKAPTFDMVLYCSLWLEIKDNKVEGEDDELDCECKRKYKNRLFRPDIVIKIFNGEDGEQSISSEMENLVAEKFLELGRVRPVFRFQISDLVISVIQLESFLQFGRGSQFKPVVKVEIHSESHPVNKSLVEVELETEERQGVQINFPSKRASELMEVLQANKVLLPESIRDGRFISFLRFSF</sequence>
<dbReference type="EMBL" id="FN655487">
    <property type="protein sequence ID" value="CBY39291.1"/>
    <property type="molecule type" value="Genomic_DNA"/>
</dbReference>
<dbReference type="EMBL" id="FN653015">
    <property type="protein sequence ID" value="CBY20645.1"/>
    <property type="molecule type" value="Genomic_DNA"/>
</dbReference>
<evidence type="ECO:0000313" key="3">
    <source>
        <dbReference type="Proteomes" id="UP000001307"/>
    </source>
</evidence>
<name>E4WSB2_OIKDI</name>
<gene>
    <name evidence="1" type="ORF">GSOID_T00000647001</name>
    <name evidence="2" type="ORF">GSOID_T00019847001</name>
</gene>
<dbReference type="InParanoid" id="E4WSB2"/>
<dbReference type="Proteomes" id="UP000011014">
    <property type="component" value="Unassembled WGS sequence"/>
</dbReference>
<evidence type="ECO:0000313" key="2">
    <source>
        <dbReference type="EMBL" id="CBY39291.1"/>
    </source>
</evidence>
<evidence type="ECO:0000313" key="1">
    <source>
        <dbReference type="EMBL" id="CBY20645.1"/>
    </source>
</evidence>
<dbReference type="Proteomes" id="UP000001307">
    <property type="component" value="Unassembled WGS sequence"/>
</dbReference>
<dbReference type="AlphaFoldDB" id="E4WSB2"/>
<keyword evidence="3" id="KW-1185">Reference proteome</keyword>
<reference evidence="1" key="1">
    <citation type="journal article" date="2010" name="Science">
        <title>Plasticity of animal genome architecture unmasked by rapid evolution of a pelagic tunicate.</title>
        <authorList>
            <person name="Denoeud F."/>
            <person name="Henriet S."/>
            <person name="Mungpakdee S."/>
            <person name="Aury J.M."/>
            <person name="Da Silva C."/>
            <person name="Brinkmann H."/>
            <person name="Mikhaleva J."/>
            <person name="Olsen L.C."/>
            <person name="Jubin C."/>
            <person name="Canestro C."/>
            <person name="Bouquet J.M."/>
            <person name="Danks G."/>
            <person name="Poulain J."/>
            <person name="Campsteijn C."/>
            <person name="Adamski M."/>
            <person name="Cross I."/>
            <person name="Yadetie F."/>
            <person name="Muffato M."/>
            <person name="Louis A."/>
            <person name="Butcher S."/>
            <person name="Tsagkogeorga G."/>
            <person name="Konrad A."/>
            <person name="Singh S."/>
            <person name="Jensen M.F."/>
            <person name="Cong E.H."/>
            <person name="Eikeseth-Otteraa H."/>
            <person name="Noel B."/>
            <person name="Anthouard V."/>
            <person name="Porcel B.M."/>
            <person name="Kachouri-Lafond R."/>
            <person name="Nishino A."/>
            <person name="Ugolini M."/>
            <person name="Chourrout P."/>
            <person name="Nishida H."/>
            <person name="Aasland R."/>
            <person name="Huzurbazar S."/>
            <person name="Westhof E."/>
            <person name="Delsuc F."/>
            <person name="Lehrach H."/>
            <person name="Reinhardt R."/>
            <person name="Weissenbach J."/>
            <person name="Roy S.W."/>
            <person name="Artiguenave F."/>
            <person name="Postlethwait J.H."/>
            <person name="Manak J.R."/>
            <person name="Thompson E.M."/>
            <person name="Jaillon O."/>
            <person name="Du Pasquier L."/>
            <person name="Boudinot P."/>
            <person name="Liberles D.A."/>
            <person name="Volff J.N."/>
            <person name="Philippe H."/>
            <person name="Lenhard B."/>
            <person name="Roest Crollius H."/>
            <person name="Wincker P."/>
            <person name="Chourrout D."/>
        </authorList>
    </citation>
    <scope>NUCLEOTIDE SEQUENCE [LARGE SCALE GENOMIC DNA]</scope>
</reference>
<proteinExistence type="predicted"/>